<dbReference type="AlphaFoldDB" id="A0A9W8HGX0"/>
<proteinExistence type="predicted"/>
<dbReference type="OrthoDB" id="5596615at2759"/>
<feature type="compositionally biased region" description="Low complexity" evidence="1">
    <location>
        <begin position="532"/>
        <end position="560"/>
    </location>
</feature>
<feature type="compositionally biased region" description="Low complexity" evidence="1">
    <location>
        <begin position="102"/>
        <end position="119"/>
    </location>
</feature>
<feature type="compositionally biased region" description="Low complexity" evidence="1">
    <location>
        <begin position="609"/>
        <end position="624"/>
    </location>
</feature>
<feature type="region of interest" description="Disordered" evidence="1">
    <location>
        <begin position="475"/>
        <end position="640"/>
    </location>
</feature>
<feature type="compositionally biased region" description="Pro residues" evidence="1">
    <location>
        <begin position="561"/>
        <end position="570"/>
    </location>
</feature>
<dbReference type="EMBL" id="JANBUL010000021">
    <property type="protein sequence ID" value="KAJ2784737.1"/>
    <property type="molecule type" value="Genomic_DNA"/>
</dbReference>
<gene>
    <name evidence="2" type="ORF">H4R18_000952</name>
</gene>
<name>A0A9W8HGX0_9FUNG</name>
<feature type="compositionally biased region" description="Basic and acidic residues" evidence="1">
    <location>
        <begin position="662"/>
        <end position="672"/>
    </location>
</feature>
<feature type="region of interest" description="Disordered" evidence="1">
    <location>
        <begin position="653"/>
        <end position="703"/>
    </location>
</feature>
<feature type="region of interest" description="Disordered" evidence="1">
    <location>
        <begin position="358"/>
        <end position="378"/>
    </location>
</feature>
<reference evidence="2" key="1">
    <citation type="submission" date="2022-07" db="EMBL/GenBank/DDBJ databases">
        <title>Phylogenomic reconstructions and comparative analyses of Kickxellomycotina fungi.</title>
        <authorList>
            <person name="Reynolds N.K."/>
            <person name="Stajich J.E."/>
            <person name="Barry K."/>
            <person name="Grigoriev I.V."/>
            <person name="Crous P."/>
            <person name="Smith M.E."/>
        </authorList>
    </citation>
    <scope>NUCLEOTIDE SEQUENCE</scope>
    <source>
        <strain evidence="2">NBRC 105414</strain>
    </source>
</reference>
<keyword evidence="3" id="KW-1185">Reference proteome</keyword>
<feature type="region of interest" description="Disordered" evidence="1">
    <location>
        <begin position="152"/>
        <end position="192"/>
    </location>
</feature>
<feature type="compositionally biased region" description="Low complexity" evidence="1">
    <location>
        <begin position="155"/>
        <end position="166"/>
    </location>
</feature>
<feature type="region of interest" description="Disordered" evidence="1">
    <location>
        <begin position="82"/>
        <end position="126"/>
    </location>
</feature>
<sequence length="760" mass="83293">MPSMVQTAVLLENGVTEEQRRQLPPALRGRAWPTPDEAQRNWERLLRLLPPEQREREERVRQERRRAWDARHAARLEDARFRAQLPETEAQHAARRRRAAERQQQAALDRARAPEAQAARAERLRRHRERELHDELLERRREAQEIVARREAREAAAAAAAAAGQPARERPPQPAKERPPQPQSQLESTASFSSTRVYVMGCPGARAQAAEPAGGRSLLSRLVGLDLEATQPDPAALVPRRHPETSPWGFAAETDVYDQLLLADMPPRMLQRRPPQLITRLAVARPPAGRVLVVEARDGLRRSTTDVEAVYSLVGSSAAADSAIGSLSSGFESASVSSANTPSAWRRDGLRLLPARRARDAATQTVEPPAQHQPAPRKRVGFVGVASSGSSQAAGPEPRPVAVPKPRLRPALRQMPTSWEVNAEIKFRDDGGVFAWRPPPVTMFSDHAGELLDPNTADSFYRDRGFDMVHSTVGSSFCRDFDPDALPDVPDRSMSPYRAPKGPEQQQQQPPARSPTPESVASQQPLPPTGLPSPATVRSAPAPAPAAGDSTASDSDSQAPPAGPPTPPPVAGFFIDLLRRRSDVPPAELTPPASPRQHPDAGGARPAEQGPSRRQSARRAQQQGAPPPADADPRQSCLFPCAGRPGSRLLAGLRSARSAPSAREKAAEDGARRTIGFGHVPRSSRSRSSQELDPELDPDGPWAHVIRSLPADRPVPRRRRRRRRTLALDVCAYPFRTTYNCMLWWLAPCVSPIRDCFAAR</sequence>
<feature type="compositionally biased region" description="Low complexity" evidence="1">
    <location>
        <begin position="500"/>
        <end position="517"/>
    </location>
</feature>
<evidence type="ECO:0000313" key="2">
    <source>
        <dbReference type="EMBL" id="KAJ2784737.1"/>
    </source>
</evidence>
<organism evidence="2 3">
    <name type="scientific">Coemansia javaensis</name>
    <dbReference type="NCBI Taxonomy" id="2761396"/>
    <lineage>
        <taxon>Eukaryota</taxon>
        <taxon>Fungi</taxon>
        <taxon>Fungi incertae sedis</taxon>
        <taxon>Zoopagomycota</taxon>
        <taxon>Kickxellomycotina</taxon>
        <taxon>Kickxellomycetes</taxon>
        <taxon>Kickxellales</taxon>
        <taxon>Kickxellaceae</taxon>
        <taxon>Coemansia</taxon>
    </lineage>
</organism>
<evidence type="ECO:0000313" key="3">
    <source>
        <dbReference type="Proteomes" id="UP001140217"/>
    </source>
</evidence>
<dbReference type="Proteomes" id="UP001140217">
    <property type="component" value="Unassembled WGS sequence"/>
</dbReference>
<feature type="compositionally biased region" description="Basic and acidic residues" evidence="1">
    <location>
        <begin position="167"/>
        <end position="179"/>
    </location>
</feature>
<evidence type="ECO:0000256" key="1">
    <source>
        <dbReference type="SAM" id="MobiDB-lite"/>
    </source>
</evidence>
<protein>
    <submittedName>
        <fullName evidence="2">Uncharacterized protein</fullName>
    </submittedName>
</protein>
<comment type="caution">
    <text evidence="2">The sequence shown here is derived from an EMBL/GenBank/DDBJ whole genome shotgun (WGS) entry which is preliminary data.</text>
</comment>
<accession>A0A9W8HGX0</accession>